<organism evidence="2">
    <name type="scientific">Ixodes ricinus</name>
    <name type="common">Common tick</name>
    <name type="synonym">Acarus ricinus</name>
    <dbReference type="NCBI Taxonomy" id="34613"/>
    <lineage>
        <taxon>Eukaryota</taxon>
        <taxon>Metazoa</taxon>
        <taxon>Ecdysozoa</taxon>
        <taxon>Arthropoda</taxon>
        <taxon>Chelicerata</taxon>
        <taxon>Arachnida</taxon>
        <taxon>Acari</taxon>
        <taxon>Parasitiformes</taxon>
        <taxon>Ixodida</taxon>
        <taxon>Ixodoidea</taxon>
        <taxon>Ixodidae</taxon>
        <taxon>Ixodinae</taxon>
        <taxon>Ixodes</taxon>
    </lineage>
</organism>
<accession>A0A6B0UAZ1</accession>
<dbReference type="AlphaFoldDB" id="A0A6B0UAZ1"/>
<feature type="signal peptide" evidence="1">
    <location>
        <begin position="1"/>
        <end position="25"/>
    </location>
</feature>
<feature type="chain" id="PRO_5025693457" evidence="1">
    <location>
        <begin position="26"/>
        <end position="87"/>
    </location>
</feature>
<protein>
    <submittedName>
        <fullName evidence="2">Putative secreted protein</fullName>
    </submittedName>
</protein>
<name>A0A6B0UAZ1_IXORI</name>
<reference evidence="2" key="1">
    <citation type="submission" date="2019-12" db="EMBL/GenBank/DDBJ databases">
        <title>An insight into the sialome of adult female Ixodes ricinus ticks feeding for 6 days.</title>
        <authorList>
            <person name="Perner J."/>
            <person name="Ribeiro J.M.C."/>
        </authorList>
    </citation>
    <scope>NUCLEOTIDE SEQUENCE</scope>
    <source>
        <strain evidence="2">Semi-engorged</strain>
        <tissue evidence="2">Salivary glands</tissue>
    </source>
</reference>
<sequence>MAPVPVCSLLLFLVQLLLGRERAAAFPGVGALPFHISWLCWEDTPGNFVFLNQSRGKKSHSPYRRDSCTNDRDILMRKTLTEIPFVC</sequence>
<evidence type="ECO:0000313" key="2">
    <source>
        <dbReference type="EMBL" id="MXU85775.1"/>
    </source>
</evidence>
<evidence type="ECO:0000256" key="1">
    <source>
        <dbReference type="SAM" id="SignalP"/>
    </source>
</evidence>
<proteinExistence type="predicted"/>
<dbReference type="EMBL" id="GIFC01003692">
    <property type="protein sequence ID" value="MXU85775.1"/>
    <property type="molecule type" value="Transcribed_RNA"/>
</dbReference>
<keyword evidence="1" id="KW-0732">Signal</keyword>